<dbReference type="GO" id="GO:0008270">
    <property type="term" value="F:zinc ion binding"/>
    <property type="evidence" value="ECO:0007669"/>
    <property type="project" value="UniProtKB-KW"/>
</dbReference>
<name>A0A2P5VSG6_GOSBA</name>
<dbReference type="PROSITE" id="PS50966">
    <property type="entry name" value="ZF_SWIM"/>
    <property type="match status" value="1"/>
</dbReference>
<dbReference type="SMART" id="SM00575">
    <property type="entry name" value="ZnF_PMZ"/>
    <property type="match status" value="1"/>
</dbReference>
<keyword evidence="2 4" id="KW-0863">Zinc-finger</keyword>
<dbReference type="PANTHER" id="PTHR31973">
    <property type="entry name" value="POLYPROTEIN, PUTATIVE-RELATED"/>
    <property type="match status" value="1"/>
</dbReference>
<evidence type="ECO:0000256" key="4">
    <source>
        <dbReference type="PROSITE-ProRule" id="PRU00325"/>
    </source>
</evidence>
<dbReference type="InterPro" id="IPR007527">
    <property type="entry name" value="Znf_SWIM"/>
</dbReference>
<evidence type="ECO:0000256" key="3">
    <source>
        <dbReference type="ARBA" id="ARBA00022833"/>
    </source>
</evidence>
<accession>A0A2P5VSG6</accession>
<gene>
    <name evidence="6" type="ORF">GOBAR_AA38919</name>
</gene>
<dbReference type="EMBL" id="KZ671134">
    <property type="protein sequence ID" value="PPR81794.1"/>
    <property type="molecule type" value="Genomic_DNA"/>
</dbReference>
<reference evidence="6 7" key="1">
    <citation type="submission" date="2015-01" db="EMBL/GenBank/DDBJ databases">
        <title>Genome of allotetraploid Gossypium barbadense reveals genomic plasticity and fiber elongation in cotton evolution.</title>
        <authorList>
            <person name="Chen X."/>
            <person name="Liu X."/>
            <person name="Zhao B."/>
            <person name="Zheng H."/>
            <person name="Hu Y."/>
            <person name="Lu G."/>
            <person name="Yang C."/>
            <person name="Chen J."/>
            <person name="Shan C."/>
            <person name="Zhang L."/>
            <person name="Zhou Y."/>
            <person name="Wang L."/>
            <person name="Guo W."/>
            <person name="Bai Y."/>
            <person name="Ruan J."/>
            <person name="Shangguan X."/>
            <person name="Mao Y."/>
            <person name="Jiang J."/>
            <person name="Zhu Y."/>
            <person name="Lei J."/>
            <person name="Kang H."/>
            <person name="Chen S."/>
            <person name="He X."/>
            <person name="Wang R."/>
            <person name="Wang Y."/>
            <person name="Chen J."/>
            <person name="Wang L."/>
            <person name="Yu S."/>
            <person name="Wang B."/>
            <person name="Wei J."/>
            <person name="Song S."/>
            <person name="Lu X."/>
            <person name="Gao Z."/>
            <person name="Gu W."/>
            <person name="Deng X."/>
            <person name="Ma D."/>
            <person name="Wang S."/>
            <person name="Liang W."/>
            <person name="Fang L."/>
            <person name="Cai C."/>
            <person name="Zhu X."/>
            <person name="Zhou B."/>
            <person name="Zhang Y."/>
            <person name="Chen Z."/>
            <person name="Xu S."/>
            <person name="Zhu R."/>
            <person name="Wang S."/>
            <person name="Zhang T."/>
            <person name="Zhao G."/>
        </authorList>
    </citation>
    <scope>NUCLEOTIDE SEQUENCE [LARGE SCALE GENOMIC DNA]</scope>
    <source>
        <strain evidence="7">cv. Xinhai21</strain>
        <tissue evidence="6">Leaf</tissue>
    </source>
</reference>
<evidence type="ECO:0000313" key="6">
    <source>
        <dbReference type="EMBL" id="PPR81794.1"/>
    </source>
</evidence>
<dbReference type="OrthoDB" id="1426028at2759"/>
<dbReference type="InterPro" id="IPR006564">
    <property type="entry name" value="Znf_PMZ"/>
</dbReference>
<organism evidence="6 7">
    <name type="scientific">Gossypium barbadense</name>
    <name type="common">Sea Island cotton</name>
    <name type="synonym">Hibiscus barbadensis</name>
    <dbReference type="NCBI Taxonomy" id="3634"/>
    <lineage>
        <taxon>Eukaryota</taxon>
        <taxon>Viridiplantae</taxon>
        <taxon>Streptophyta</taxon>
        <taxon>Embryophyta</taxon>
        <taxon>Tracheophyta</taxon>
        <taxon>Spermatophyta</taxon>
        <taxon>Magnoliopsida</taxon>
        <taxon>eudicotyledons</taxon>
        <taxon>Gunneridae</taxon>
        <taxon>Pentapetalae</taxon>
        <taxon>rosids</taxon>
        <taxon>malvids</taxon>
        <taxon>Malvales</taxon>
        <taxon>Malvaceae</taxon>
        <taxon>Malvoideae</taxon>
        <taxon>Gossypium</taxon>
    </lineage>
</organism>
<evidence type="ECO:0000256" key="1">
    <source>
        <dbReference type="ARBA" id="ARBA00022723"/>
    </source>
</evidence>
<protein>
    <recommendedName>
        <fullName evidence="5">SWIM-type domain-containing protein</fullName>
    </recommendedName>
</protein>
<evidence type="ECO:0000259" key="5">
    <source>
        <dbReference type="PROSITE" id="PS50966"/>
    </source>
</evidence>
<proteinExistence type="predicted"/>
<evidence type="ECO:0000313" key="7">
    <source>
        <dbReference type="Proteomes" id="UP000239757"/>
    </source>
</evidence>
<dbReference type="Proteomes" id="UP000239757">
    <property type="component" value="Unassembled WGS sequence"/>
</dbReference>
<dbReference type="PANTHER" id="PTHR31973:SF195">
    <property type="entry name" value="MUDR FAMILY TRANSPOSASE"/>
    <property type="match status" value="1"/>
</dbReference>
<feature type="domain" description="SWIM-type" evidence="5">
    <location>
        <begin position="198"/>
        <end position="230"/>
    </location>
</feature>
<keyword evidence="3" id="KW-0862">Zinc</keyword>
<sequence>MHNVDLSQDDALEFLDLPHRRRDRTSSSLDSGELEVVKDNTCSWKIMASLRKKTGLWEIKKYKGLHTYVGGVSQDHPKMDSDMLADLILPTVKAKEACLPLTLYLRYIEYGALEYYPQLSVRVAYGIAHTIALFSKRAARYKSEIQGGHVWCAKVLQEINKVKARANTMHTVCHDSYNLWFRVTEFDRPNQGIVGGQYRVHLTNRTCDCGRFDALRYPCAHVIAACQNLRLDPMSYVDEVYKIEYMYNVWRHVFPPVPDKHKWPSVSLAPFKLLPDRDLCRKPKGRPYSTRIHNNMDIREITNQHKLCG</sequence>
<dbReference type="Pfam" id="PF04434">
    <property type="entry name" value="SWIM"/>
    <property type="match status" value="1"/>
</dbReference>
<keyword evidence="1" id="KW-0479">Metal-binding</keyword>
<dbReference type="AlphaFoldDB" id="A0A2P5VSG6"/>
<evidence type="ECO:0000256" key="2">
    <source>
        <dbReference type="ARBA" id="ARBA00022771"/>
    </source>
</evidence>